<proteinExistence type="inferred from homology"/>
<dbReference type="SUPFAM" id="SSF52374">
    <property type="entry name" value="Nucleotidylyl transferase"/>
    <property type="match status" value="1"/>
</dbReference>
<evidence type="ECO:0000259" key="12">
    <source>
        <dbReference type="Pfam" id="PF10458"/>
    </source>
</evidence>
<feature type="domain" description="Valyl-tRNA synthetase tRNA-binding arm" evidence="12">
    <location>
        <begin position="800"/>
        <end position="862"/>
    </location>
</feature>
<dbReference type="GO" id="GO:0002161">
    <property type="term" value="F:aminoacyl-tRNA deacylase activity"/>
    <property type="evidence" value="ECO:0007669"/>
    <property type="project" value="InterPro"/>
</dbReference>
<dbReference type="InterPro" id="IPR014729">
    <property type="entry name" value="Rossmann-like_a/b/a_fold"/>
</dbReference>
<evidence type="ECO:0000256" key="5">
    <source>
        <dbReference type="ARBA" id="ARBA00022917"/>
    </source>
</evidence>
<dbReference type="CDD" id="cd07962">
    <property type="entry name" value="Anticodon_Ia_Val"/>
    <property type="match status" value="1"/>
</dbReference>
<dbReference type="PANTHER" id="PTHR11946">
    <property type="entry name" value="VALYL-TRNA SYNTHETASES"/>
    <property type="match status" value="1"/>
</dbReference>
<dbReference type="PANTHER" id="PTHR11946:SF93">
    <property type="entry name" value="VALINE--TRNA LIGASE, CHLOROPLASTIC_MITOCHONDRIAL 2"/>
    <property type="match status" value="1"/>
</dbReference>
<dbReference type="Gene3D" id="1.10.287.380">
    <property type="entry name" value="Valyl-tRNA synthetase, C-terminal domain"/>
    <property type="match status" value="1"/>
</dbReference>
<dbReference type="NCBIfam" id="TIGR00422">
    <property type="entry name" value="valS"/>
    <property type="match status" value="1"/>
</dbReference>
<keyword evidence="3 9" id="KW-0547">Nucleotide-binding</keyword>
<feature type="domain" description="Aminoacyl-tRNA synthetase class Ia" evidence="10">
    <location>
        <begin position="430"/>
        <end position="565"/>
    </location>
</feature>
<comment type="function">
    <text evidence="9">Catalyzes the attachment of valine to tRNA(Val). As ValRS can inadvertently accommodate and process structurally similar amino acids such as threonine, to avoid such errors, it has a 'posttransfer' editing activity that hydrolyzes mischarged Thr-tRNA(Val) in a tRNA-dependent manner.</text>
</comment>
<evidence type="ECO:0000256" key="9">
    <source>
        <dbReference type="HAMAP-Rule" id="MF_02004"/>
    </source>
</evidence>
<name>A0A0K2X398_9HELI</name>
<dbReference type="SUPFAM" id="SSF50677">
    <property type="entry name" value="ValRS/IleRS/LeuRS editing domain"/>
    <property type="match status" value="1"/>
</dbReference>
<dbReference type="CDD" id="cd00817">
    <property type="entry name" value="ValRS_core"/>
    <property type="match status" value="1"/>
</dbReference>
<dbReference type="STRING" id="1578720.HAL011_03590"/>
<evidence type="ECO:0000313" key="13">
    <source>
        <dbReference type="EMBL" id="CRF40597.1"/>
    </source>
</evidence>
<dbReference type="InterPro" id="IPR013155">
    <property type="entry name" value="M/V/L/I-tRNA-synth_anticd-bd"/>
</dbReference>
<evidence type="ECO:0000256" key="2">
    <source>
        <dbReference type="ARBA" id="ARBA00022598"/>
    </source>
</evidence>
<comment type="domain">
    <text evidence="9">ValRS has two distinct active sites: one for aminoacylation and one for editing. The misactivated threonine is translocated from the active site to the editing site.</text>
</comment>
<dbReference type="InterPro" id="IPR010978">
    <property type="entry name" value="tRNA-bd_arm"/>
</dbReference>
<dbReference type="NCBIfam" id="NF004349">
    <property type="entry name" value="PRK05729.1"/>
    <property type="match status" value="1"/>
</dbReference>
<dbReference type="SUPFAM" id="SSF47323">
    <property type="entry name" value="Anticodon-binding domain of a subclass of class I aminoacyl-tRNA synthetases"/>
    <property type="match status" value="1"/>
</dbReference>
<feature type="domain" description="Aminoacyl-tRNA synthetase class Ia" evidence="10">
    <location>
        <begin position="14"/>
        <end position="420"/>
    </location>
</feature>
<accession>A0A0K2X398</accession>
<dbReference type="InterPro" id="IPR002300">
    <property type="entry name" value="aa-tRNA-synth_Ia"/>
</dbReference>
<dbReference type="InterPro" id="IPR019499">
    <property type="entry name" value="Val-tRNA_synth_tRNA-bd"/>
</dbReference>
<dbReference type="PRINTS" id="PR00986">
    <property type="entry name" value="TRNASYNTHVAL"/>
</dbReference>
<dbReference type="GO" id="GO:0006438">
    <property type="term" value="P:valyl-tRNA aminoacylation"/>
    <property type="evidence" value="ECO:0007669"/>
    <property type="project" value="UniProtKB-UniRule"/>
</dbReference>
<keyword evidence="5 9" id="KW-0648">Protein biosynthesis</keyword>
<feature type="short sequence motif" description="'KMSKS' region" evidence="9">
    <location>
        <begin position="528"/>
        <end position="532"/>
    </location>
</feature>
<dbReference type="PROSITE" id="PS00178">
    <property type="entry name" value="AA_TRNA_LIGASE_I"/>
    <property type="match status" value="1"/>
</dbReference>
<dbReference type="GO" id="GO:0005524">
    <property type="term" value="F:ATP binding"/>
    <property type="evidence" value="ECO:0007669"/>
    <property type="project" value="UniProtKB-UniRule"/>
</dbReference>
<comment type="subunit">
    <text evidence="9">Monomer.</text>
</comment>
<sequence length="864" mass="97610">MNFPPFDSALEKHYYKIWQSRGHFEVDSDHSKPPFSIMMPPPNVTGRLHMGHALTLSLQDILVRFKRMDGYRVLYQPGLDHAGIATQNVVEKQLLAQGVKKEQIGREAFIQKVWEWKEACGGQILEQMQELGVSCAWSRLRFSMDAGLEKAVKIAFKAWFDQGLIVQDTYMINWCCKDGALADIEVEYEEELGKLYYLRYPLEAGGEGVVATTRPETFFGDVALMVHPEDERYKHLIGQNALLPLTQRPIPIIADSYVDPSFGSGCVKVTPAHDLNDYGVGKRHNLTPLVIFNEQGVLNTHAGEFAGLDRLEARPKIVKALQEGGYIQEIREHPHQVGVCYRCHNPIEPYISKQWFVKQEVAKGSIEKMAQGLAQFFPPHWRNNYNAWMQELRPWCISRQLWWGHRIPVFTCANKHQFVPQDAPTHCPTCGDTSLEQDPDVLDTWFSSGLWAFSTLGFGQEGLEGFEGVKFGANDLKDFYPNSVLVTGFDILFFWVARMLLSGESLLGALPFKHIYLHALVRDEKGEKMSKSKGNVIDPLELIKTYGSDSVRFALAMLCVQGRDLCLNPKVLEQAKHFSHKLYNAALFLSAQTAQKTTGFSTSLGAYAKSRLNATTKEVRHALELYRFNDAATTLYRFFWGEFCDWVLEFSKAYKNSQEAPLVFGELTSVFQGGLKLLHPFMPFISEYLHQSLGKSALENSPSIMLSPYPKDTTQNATLEARFNLMKESITALRRLKILLNAPLESATIESPTPLEVEDLQCISKLSKIPNISTTQSKPPKAISDRGELGVVHVSLEGVDVSGLVKRLKAQLEKLQKEQTKLNLDNPQFLAKAPKALLESLQERNKTLLEKQAQVQKELFMLEG</sequence>
<feature type="domain" description="Methionyl/Valyl/Leucyl/Isoleucyl-tRNA synthetase anticodon-binding" evidence="11">
    <location>
        <begin position="608"/>
        <end position="741"/>
    </location>
</feature>
<protein>
    <recommendedName>
        <fullName evidence="9">Valine--tRNA ligase</fullName>
        <ecNumber evidence="9">6.1.1.9</ecNumber>
    </recommendedName>
    <alternativeName>
        <fullName evidence="9">Valyl-tRNA synthetase</fullName>
        <shortName evidence="9">ValRS</shortName>
    </alternativeName>
</protein>
<keyword evidence="4 9" id="KW-0067">ATP-binding</keyword>
<dbReference type="InterPro" id="IPR009008">
    <property type="entry name" value="Val/Leu/Ile-tRNA-synth_edit"/>
</dbReference>
<keyword evidence="2 9" id="KW-0436">Ligase</keyword>
<gene>
    <name evidence="9" type="primary">valS</name>
    <name evidence="13" type="ORF">HAL011_03590</name>
</gene>
<comment type="similarity">
    <text evidence="9">Belongs to the class-I aminoacyl-tRNA synthetase family. ValS type 1 subfamily.</text>
</comment>
<keyword evidence="7 9" id="KW-0030">Aminoacyl-tRNA synthetase</keyword>
<dbReference type="Pfam" id="PF00133">
    <property type="entry name" value="tRNA-synt_1"/>
    <property type="match status" value="2"/>
</dbReference>
<dbReference type="GO" id="GO:0005829">
    <property type="term" value="C:cytosol"/>
    <property type="evidence" value="ECO:0007669"/>
    <property type="project" value="TreeGrafter"/>
</dbReference>
<dbReference type="Gene3D" id="3.90.740.10">
    <property type="entry name" value="Valyl/Leucyl/Isoleucyl-tRNA synthetase, editing domain"/>
    <property type="match status" value="1"/>
</dbReference>
<dbReference type="InterPro" id="IPR001412">
    <property type="entry name" value="aa-tRNA-synth_I_CS"/>
</dbReference>
<dbReference type="InterPro" id="IPR033705">
    <property type="entry name" value="Anticodon_Ia_Val"/>
</dbReference>
<dbReference type="Pfam" id="PF10458">
    <property type="entry name" value="Val_tRNA-synt_C"/>
    <property type="match status" value="1"/>
</dbReference>
<dbReference type="InterPro" id="IPR009080">
    <property type="entry name" value="tRNAsynth_Ia_anticodon-bd"/>
</dbReference>
<evidence type="ECO:0000256" key="3">
    <source>
        <dbReference type="ARBA" id="ARBA00022741"/>
    </source>
</evidence>
<feature type="coiled-coil region" evidence="9">
    <location>
        <begin position="805"/>
        <end position="858"/>
    </location>
</feature>
<keyword evidence="1 9" id="KW-0963">Cytoplasm</keyword>
<dbReference type="Pfam" id="PF08264">
    <property type="entry name" value="Anticodon_1"/>
    <property type="match status" value="1"/>
</dbReference>
<reference evidence="14" key="1">
    <citation type="submission" date="2014-12" db="EMBL/GenBank/DDBJ databases">
        <authorList>
            <person name="Smet A."/>
        </authorList>
    </citation>
    <scope>NUCLEOTIDE SEQUENCE [LARGE SCALE GENOMIC DNA]</scope>
</reference>
<evidence type="ECO:0000259" key="10">
    <source>
        <dbReference type="Pfam" id="PF00133"/>
    </source>
</evidence>
<keyword evidence="6 9" id="KW-0175">Coiled coil</keyword>
<evidence type="ECO:0000256" key="6">
    <source>
        <dbReference type="ARBA" id="ARBA00023054"/>
    </source>
</evidence>
<evidence type="ECO:0000256" key="8">
    <source>
        <dbReference type="ARBA" id="ARBA00047552"/>
    </source>
</evidence>
<dbReference type="GO" id="GO:0004832">
    <property type="term" value="F:valine-tRNA ligase activity"/>
    <property type="evidence" value="ECO:0007669"/>
    <property type="project" value="UniProtKB-UniRule"/>
</dbReference>
<evidence type="ECO:0000256" key="7">
    <source>
        <dbReference type="ARBA" id="ARBA00023146"/>
    </source>
</evidence>
<evidence type="ECO:0000259" key="11">
    <source>
        <dbReference type="Pfam" id="PF08264"/>
    </source>
</evidence>
<dbReference type="Proteomes" id="UP000038622">
    <property type="component" value="Unassembled WGS sequence"/>
</dbReference>
<comment type="subcellular location">
    <subcellularLocation>
        <location evidence="9">Cytoplasm</location>
    </subcellularLocation>
</comment>
<feature type="binding site" evidence="9">
    <location>
        <position position="531"/>
    </location>
    <ligand>
        <name>ATP</name>
        <dbReference type="ChEBI" id="CHEBI:30616"/>
    </ligand>
</feature>
<comment type="catalytic activity">
    <reaction evidence="8 9">
        <text>tRNA(Val) + L-valine + ATP = L-valyl-tRNA(Val) + AMP + diphosphate</text>
        <dbReference type="Rhea" id="RHEA:10704"/>
        <dbReference type="Rhea" id="RHEA-COMP:9672"/>
        <dbReference type="Rhea" id="RHEA-COMP:9708"/>
        <dbReference type="ChEBI" id="CHEBI:30616"/>
        <dbReference type="ChEBI" id="CHEBI:33019"/>
        <dbReference type="ChEBI" id="CHEBI:57762"/>
        <dbReference type="ChEBI" id="CHEBI:78442"/>
        <dbReference type="ChEBI" id="CHEBI:78537"/>
        <dbReference type="ChEBI" id="CHEBI:456215"/>
        <dbReference type="EC" id="6.1.1.9"/>
    </reaction>
</comment>
<evidence type="ECO:0000256" key="1">
    <source>
        <dbReference type="ARBA" id="ARBA00022490"/>
    </source>
</evidence>
<dbReference type="Gene3D" id="3.40.50.620">
    <property type="entry name" value="HUPs"/>
    <property type="match status" value="2"/>
</dbReference>
<keyword evidence="14" id="KW-1185">Reference proteome</keyword>
<evidence type="ECO:0000256" key="4">
    <source>
        <dbReference type="ARBA" id="ARBA00022840"/>
    </source>
</evidence>
<dbReference type="SUPFAM" id="SSF46589">
    <property type="entry name" value="tRNA-binding arm"/>
    <property type="match status" value="1"/>
</dbReference>
<dbReference type="FunFam" id="3.40.50.620:FF:000382">
    <property type="entry name" value="Valine--tRNA ligase"/>
    <property type="match status" value="1"/>
</dbReference>
<dbReference type="RefSeq" id="WP_053942120.1">
    <property type="nucleotide sequence ID" value="NZ_CDML01000010.1"/>
</dbReference>
<dbReference type="AlphaFoldDB" id="A0A0K2X398"/>
<feature type="short sequence motif" description="'HIGH' region" evidence="9">
    <location>
        <begin position="42"/>
        <end position="52"/>
    </location>
</feature>
<dbReference type="InterPro" id="IPR037118">
    <property type="entry name" value="Val-tRNA_synth_C_sf"/>
</dbReference>
<dbReference type="Gene3D" id="1.10.730.10">
    <property type="entry name" value="Isoleucyl-tRNA Synthetase, Domain 1"/>
    <property type="match status" value="1"/>
</dbReference>
<dbReference type="HAMAP" id="MF_02004">
    <property type="entry name" value="Val_tRNA_synth_type1"/>
    <property type="match status" value="1"/>
</dbReference>
<evidence type="ECO:0000313" key="14">
    <source>
        <dbReference type="Proteomes" id="UP000038622"/>
    </source>
</evidence>
<dbReference type="OrthoDB" id="9810365at2"/>
<dbReference type="InterPro" id="IPR002303">
    <property type="entry name" value="Valyl-tRNA_ligase"/>
</dbReference>
<comment type="domain">
    <text evidence="9">The C-terminal coiled-coil domain is crucial for aminoacylation activity.</text>
</comment>
<dbReference type="EC" id="6.1.1.9" evidence="9"/>
<organism evidence="13 14">
    <name type="scientific">Helicobacter ailurogastricus</name>
    <dbReference type="NCBI Taxonomy" id="1578720"/>
    <lineage>
        <taxon>Bacteria</taxon>
        <taxon>Pseudomonadati</taxon>
        <taxon>Campylobacterota</taxon>
        <taxon>Epsilonproteobacteria</taxon>
        <taxon>Campylobacterales</taxon>
        <taxon>Helicobacteraceae</taxon>
        <taxon>Helicobacter</taxon>
    </lineage>
</organism>
<dbReference type="EMBL" id="CDML01000010">
    <property type="protein sequence ID" value="CRF40597.1"/>
    <property type="molecule type" value="Genomic_DNA"/>
</dbReference>